<dbReference type="AlphaFoldDB" id="A0A173YSR6"/>
<dbReference type="EMBL" id="CYZV01000003">
    <property type="protein sequence ID" value="CUN66286.1"/>
    <property type="molecule type" value="Genomic_DNA"/>
</dbReference>
<sequence length="213" mass="24494">MSNEMHGKDKEEVKFENKHFNKKISILAGIIVFAVVVSFFGAYIISDRLINPKYSQEKEDDEKTVYNNSKILSDDMMVVLMNEGVVEKEQSILEFKKENSIVSDINQQFVVNFYEANGYNLESLEDDKVVFVKEGTTSVLQPNKYYLGEKDGYFAIYKTDDSGNLTIEESEDVYTNNRPISFLHGDDLEAIKNFKYSYDTKEEAIEKLSAFIS</sequence>
<keyword evidence="1" id="KW-0812">Transmembrane</keyword>
<protein>
    <recommendedName>
        <fullName evidence="4">Bypass of forespore C C-terminal domain-containing protein</fullName>
    </recommendedName>
</protein>
<dbReference type="Proteomes" id="UP000095558">
    <property type="component" value="Unassembled WGS sequence"/>
</dbReference>
<accession>A0A173YSR6</accession>
<proteinExistence type="predicted"/>
<dbReference type="GeneID" id="83010384"/>
<evidence type="ECO:0000313" key="2">
    <source>
        <dbReference type="EMBL" id="CUN66286.1"/>
    </source>
</evidence>
<evidence type="ECO:0008006" key="4">
    <source>
        <dbReference type="Google" id="ProtNLM"/>
    </source>
</evidence>
<organism evidence="2 3">
    <name type="scientific">Clostridium disporicum</name>
    <dbReference type="NCBI Taxonomy" id="84024"/>
    <lineage>
        <taxon>Bacteria</taxon>
        <taxon>Bacillati</taxon>
        <taxon>Bacillota</taxon>
        <taxon>Clostridia</taxon>
        <taxon>Eubacteriales</taxon>
        <taxon>Clostridiaceae</taxon>
        <taxon>Clostridium</taxon>
    </lineage>
</organism>
<dbReference type="OrthoDB" id="2082016at2"/>
<gene>
    <name evidence="2" type="ORF">ERS852470_00433</name>
</gene>
<evidence type="ECO:0000256" key="1">
    <source>
        <dbReference type="SAM" id="Phobius"/>
    </source>
</evidence>
<reference evidence="2 3" key="1">
    <citation type="submission" date="2015-09" db="EMBL/GenBank/DDBJ databases">
        <authorList>
            <consortium name="Pathogen Informatics"/>
        </authorList>
    </citation>
    <scope>NUCLEOTIDE SEQUENCE [LARGE SCALE GENOMIC DNA]</scope>
    <source>
        <strain evidence="2 3">2789STDY5834855</strain>
    </source>
</reference>
<evidence type="ECO:0000313" key="3">
    <source>
        <dbReference type="Proteomes" id="UP000095558"/>
    </source>
</evidence>
<keyword evidence="1" id="KW-1133">Transmembrane helix</keyword>
<feature type="transmembrane region" description="Helical" evidence="1">
    <location>
        <begin position="24"/>
        <end position="45"/>
    </location>
</feature>
<name>A0A173YSR6_9CLOT</name>
<keyword evidence="1" id="KW-0472">Membrane</keyword>
<dbReference type="RefSeq" id="WP_052330561.1">
    <property type="nucleotide sequence ID" value="NZ_CYYT01000032.1"/>
</dbReference>